<gene>
    <name evidence="1" type="ORF">HK097_003558</name>
</gene>
<accession>A0AAD5X0I9</accession>
<dbReference type="AlphaFoldDB" id="A0AAD5X0I9"/>
<comment type="caution">
    <text evidence="1">The sequence shown here is derived from an EMBL/GenBank/DDBJ whole genome shotgun (WGS) entry which is preliminary data.</text>
</comment>
<dbReference type="EMBL" id="JADGJD010001848">
    <property type="protein sequence ID" value="KAJ3037281.1"/>
    <property type="molecule type" value="Genomic_DNA"/>
</dbReference>
<organism evidence="1 2">
    <name type="scientific">Rhizophlyctis rosea</name>
    <dbReference type="NCBI Taxonomy" id="64517"/>
    <lineage>
        <taxon>Eukaryota</taxon>
        <taxon>Fungi</taxon>
        <taxon>Fungi incertae sedis</taxon>
        <taxon>Chytridiomycota</taxon>
        <taxon>Chytridiomycota incertae sedis</taxon>
        <taxon>Chytridiomycetes</taxon>
        <taxon>Rhizophlyctidales</taxon>
        <taxon>Rhizophlyctidaceae</taxon>
        <taxon>Rhizophlyctis</taxon>
    </lineage>
</organism>
<name>A0AAD5X0I9_9FUNG</name>
<dbReference type="Proteomes" id="UP001212841">
    <property type="component" value="Unassembled WGS sequence"/>
</dbReference>
<protein>
    <submittedName>
        <fullName evidence="1">Uncharacterized protein</fullName>
    </submittedName>
</protein>
<reference evidence="1" key="1">
    <citation type="submission" date="2020-05" db="EMBL/GenBank/DDBJ databases">
        <title>Phylogenomic resolution of chytrid fungi.</title>
        <authorList>
            <person name="Stajich J.E."/>
            <person name="Amses K."/>
            <person name="Simmons R."/>
            <person name="Seto K."/>
            <person name="Myers J."/>
            <person name="Bonds A."/>
            <person name="Quandt C.A."/>
            <person name="Barry K."/>
            <person name="Liu P."/>
            <person name="Grigoriev I."/>
            <person name="Longcore J.E."/>
            <person name="James T.Y."/>
        </authorList>
    </citation>
    <scope>NUCLEOTIDE SEQUENCE</scope>
    <source>
        <strain evidence="1">JEL0318</strain>
    </source>
</reference>
<evidence type="ECO:0000313" key="2">
    <source>
        <dbReference type="Proteomes" id="UP001212841"/>
    </source>
</evidence>
<keyword evidence="2" id="KW-1185">Reference proteome</keyword>
<proteinExistence type="predicted"/>
<sequence>MRPNAVVEYFAYAGNLYPGPFINAEFNEILEAERESKAVDGKRDEDGVEVMGLLRDDTLEGGEDGEDVENGDEEEVFEEGKVTVVDSKSEAGDGGCGWR</sequence>
<evidence type="ECO:0000313" key="1">
    <source>
        <dbReference type="EMBL" id="KAJ3037281.1"/>
    </source>
</evidence>